<evidence type="ECO:0000256" key="1">
    <source>
        <dbReference type="SAM" id="Phobius"/>
    </source>
</evidence>
<dbReference type="EMBL" id="DF820458">
    <property type="protein sequence ID" value="GAK52018.1"/>
    <property type="molecule type" value="Genomic_DNA"/>
</dbReference>
<dbReference type="HOGENOM" id="CLU_3180540_0_0_0"/>
<organism evidence="2">
    <name type="scientific">Candidatus Moduliflexus flocculans</name>
    <dbReference type="NCBI Taxonomy" id="1499966"/>
    <lineage>
        <taxon>Bacteria</taxon>
        <taxon>Candidatus Moduliflexota</taxon>
        <taxon>Candidatus Moduliflexia</taxon>
        <taxon>Candidatus Moduliflexales</taxon>
        <taxon>Candidatus Moduliflexaceae</taxon>
    </lineage>
</organism>
<protein>
    <submittedName>
        <fullName evidence="2">Uncharacterized protein</fullName>
    </submittedName>
</protein>
<evidence type="ECO:0000313" key="2">
    <source>
        <dbReference type="EMBL" id="GAK52018.1"/>
    </source>
</evidence>
<keyword evidence="1" id="KW-0812">Transmembrane</keyword>
<feature type="transmembrane region" description="Helical" evidence="1">
    <location>
        <begin position="20"/>
        <end position="39"/>
    </location>
</feature>
<accession>A0A081BNQ2</accession>
<dbReference type="Proteomes" id="UP000030700">
    <property type="component" value="Unassembled WGS sequence"/>
</dbReference>
<gene>
    <name evidence="2" type="ORF">U14_03265</name>
</gene>
<proteinExistence type="predicted"/>
<keyword evidence="1" id="KW-1133">Transmembrane helix</keyword>
<name>A0A081BNQ2_9BACT</name>
<dbReference type="AlphaFoldDB" id="A0A081BNQ2"/>
<keyword evidence="1" id="KW-0472">Membrane</keyword>
<sequence>MLLRAFSAGNVGERGRSRYVVLNNYDFFVYFVCFVVNNYKQYSFLS</sequence>
<reference evidence="2" key="1">
    <citation type="journal article" date="2015" name="PeerJ">
        <title>First genomic representation of candidate bacterial phylum KSB3 points to enhanced environmental sensing as a trigger of wastewater bulking.</title>
        <authorList>
            <person name="Sekiguchi Y."/>
            <person name="Ohashi A."/>
            <person name="Parks D.H."/>
            <person name="Yamauchi T."/>
            <person name="Tyson G.W."/>
            <person name="Hugenholtz P."/>
        </authorList>
    </citation>
    <scope>NUCLEOTIDE SEQUENCE [LARGE SCALE GENOMIC DNA]</scope>
</reference>
<evidence type="ECO:0000313" key="3">
    <source>
        <dbReference type="Proteomes" id="UP000030700"/>
    </source>
</evidence>
<keyword evidence="3" id="KW-1185">Reference proteome</keyword>